<evidence type="ECO:0000256" key="1">
    <source>
        <dbReference type="SAM" id="MobiDB-lite"/>
    </source>
</evidence>
<keyword evidence="2" id="KW-0548">Nucleotidyltransferase</keyword>
<sequence>MSAPEPLNIEARSPNGVSVATETQNMAITQSGVSTESKIDT</sequence>
<feature type="region of interest" description="Disordered" evidence="1">
    <location>
        <begin position="22"/>
        <end position="41"/>
    </location>
</feature>
<accession>A0A0H3VBP7</accession>
<dbReference type="GO" id="GO:0003968">
    <property type="term" value="F:RNA-directed RNA polymerase activity"/>
    <property type="evidence" value="ECO:0007669"/>
    <property type="project" value="UniProtKB-KW"/>
</dbReference>
<evidence type="ECO:0000313" key="2">
    <source>
        <dbReference type="EMBL" id="AJW68136.1"/>
    </source>
</evidence>
<proteinExistence type="predicted"/>
<keyword evidence="2" id="KW-0808">Transferase</keyword>
<protein>
    <submittedName>
        <fullName evidence="2">RNA-dependent RNA polymerase</fullName>
    </submittedName>
</protein>
<dbReference type="EMBL" id="KJ883463">
    <property type="protein sequence ID" value="AJW68136.1"/>
    <property type="molecule type" value="Genomic_RNA"/>
</dbReference>
<reference evidence="2" key="1">
    <citation type="submission" date="2014-05" db="EMBL/GenBank/DDBJ databases">
        <title>First report of double-stranded RNA virus in Trichomonas vaginalis isolates in the Philippines.</title>
        <authorList>
            <person name="Justo C.A.C."/>
            <person name="Relucio M.A.C.V."/>
            <person name="Loyola L.M."/>
            <person name="Rivera W.L."/>
        </authorList>
    </citation>
    <scope>NUCLEOTIDE SEQUENCE</scope>
    <source>
        <strain evidence="2">TVV3_564B</strain>
    </source>
</reference>
<organism evidence="2">
    <name type="scientific">Trichomonas vaginalis virus 3</name>
    <dbReference type="NCBI Taxonomy" id="170965"/>
    <lineage>
        <taxon>Viruses</taxon>
        <taxon>Riboviria</taxon>
        <taxon>Orthornavirae</taxon>
        <taxon>Duplornaviricota</taxon>
        <taxon>Chrymotiviricetes</taxon>
        <taxon>Ghabrivirales</taxon>
        <taxon>Alphatotivirineae</taxon>
        <taxon>Pseudototiviridae</taxon>
        <taxon>Trichomonasvirus</taxon>
        <taxon>Trichomonasvirus vagitertius</taxon>
    </lineage>
</organism>
<name>A0A0H3VBP7_9VIRU</name>
<feature type="non-terminal residue" evidence="2">
    <location>
        <position position="41"/>
    </location>
</feature>
<gene>
    <name evidence="2" type="primary">pol</name>
</gene>
<keyword evidence="2" id="KW-0696">RNA-directed RNA polymerase</keyword>